<dbReference type="InterPro" id="IPR009057">
    <property type="entry name" value="Homeodomain-like_sf"/>
</dbReference>
<keyword evidence="7" id="KW-1185">Reference proteome</keyword>
<dbReference type="PANTHER" id="PTHR47506:SF1">
    <property type="entry name" value="HTH-TYPE TRANSCRIPTIONAL REGULATOR YJDC"/>
    <property type="match status" value="1"/>
</dbReference>
<dbReference type="PROSITE" id="PS50977">
    <property type="entry name" value="HTH_TETR_2"/>
    <property type="match status" value="1"/>
</dbReference>
<dbReference type="AlphaFoldDB" id="A0A9W6CZ37"/>
<evidence type="ECO:0000256" key="2">
    <source>
        <dbReference type="ARBA" id="ARBA00023125"/>
    </source>
</evidence>
<keyword evidence="3" id="KW-0804">Transcription</keyword>
<dbReference type="InterPro" id="IPR036271">
    <property type="entry name" value="Tet_transcr_reg_TetR-rel_C_sf"/>
</dbReference>
<dbReference type="Proteomes" id="UP001144396">
    <property type="component" value="Unassembled WGS sequence"/>
</dbReference>
<evidence type="ECO:0000256" key="1">
    <source>
        <dbReference type="ARBA" id="ARBA00023015"/>
    </source>
</evidence>
<dbReference type="PANTHER" id="PTHR47506">
    <property type="entry name" value="TRANSCRIPTIONAL REGULATORY PROTEIN"/>
    <property type="match status" value="1"/>
</dbReference>
<comment type="caution">
    <text evidence="6">The sequence shown here is derived from an EMBL/GenBank/DDBJ whole genome shotgun (WGS) entry which is preliminary data.</text>
</comment>
<dbReference type="EMBL" id="BSDP01000001">
    <property type="protein sequence ID" value="GLI26498.1"/>
    <property type="molecule type" value="Genomic_DNA"/>
</dbReference>
<keyword evidence="2 4" id="KW-0238">DNA-binding</keyword>
<feature type="DNA-binding region" description="H-T-H motif" evidence="4">
    <location>
        <begin position="39"/>
        <end position="58"/>
    </location>
</feature>
<evidence type="ECO:0000256" key="4">
    <source>
        <dbReference type="PROSITE-ProRule" id="PRU00335"/>
    </source>
</evidence>
<keyword evidence="1" id="KW-0805">Transcription regulation</keyword>
<dbReference type="InterPro" id="IPR001647">
    <property type="entry name" value="HTH_TetR"/>
</dbReference>
<dbReference type="Gene3D" id="1.10.357.10">
    <property type="entry name" value="Tetracycline Repressor, domain 2"/>
    <property type="match status" value="1"/>
</dbReference>
<dbReference type="Pfam" id="PF00440">
    <property type="entry name" value="TetR_N"/>
    <property type="match status" value="1"/>
</dbReference>
<organism evidence="6 7">
    <name type="scientific">Agromyces rhizosphaerae</name>
    <dbReference type="NCBI Taxonomy" id="88374"/>
    <lineage>
        <taxon>Bacteria</taxon>
        <taxon>Bacillati</taxon>
        <taxon>Actinomycetota</taxon>
        <taxon>Actinomycetes</taxon>
        <taxon>Micrococcales</taxon>
        <taxon>Microbacteriaceae</taxon>
        <taxon>Agromyces</taxon>
    </lineage>
</organism>
<evidence type="ECO:0000256" key="3">
    <source>
        <dbReference type="ARBA" id="ARBA00023163"/>
    </source>
</evidence>
<dbReference type="RefSeq" id="WP_281882501.1">
    <property type="nucleotide sequence ID" value="NZ_BSDP01000001.1"/>
</dbReference>
<sequence>MASDTDAVAVGYAKGRATKDTIVARAAESFAQRGFHGTTLRGIAREAGVDHSTLVHHFGDKTALLLAVLDWYDRMHLTEELPGATEFPEGLPAARLVEGFVDTARRNRDAPGLVRLLSTLSAEAGEPDHPARPYLQERQHQLRDILATTIRAQRAAGVAVDDGTTPEAAAAVIIAAWEGMQVYDALHPGEIDVPALLERELRRAFGVARS</sequence>
<feature type="domain" description="HTH tetR-type" evidence="5">
    <location>
        <begin position="16"/>
        <end position="76"/>
    </location>
</feature>
<protein>
    <submittedName>
        <fullName evidence="6">Transcriptional regulator</fullName>
    </submittedName>
</protein>
<proteinExistence type="predicted"/>
<accession>A0A9W6CZ37</accession>
<evidence type="ECO:0000259" key="5">
    <source>
        <dbReference type="PROSITE" id="PS50977"/>
    </source>
</evidence>
<name>A0A9W6CZ37_9MICO</name>
<dbReference type="PRINTS" id="PR00455">
    <property type="entry name" value="HTHTETR"/>
</dbReference>
<evidence type="ECO:0000313" key="6">
    <source>
        <dbReference type="EMBL" id="GLI26498.1"/>
    </source>
</evidence>
<evidence type="ECO:0000313" key="7">
    <source>
        <dbReference type="Proteomes" id="UP001144396"/>
    </source>
</evidence>
<reference evidence="6" key="1">
    <citation type="submission" date="2022-12" db="EMBL/GenBank/DDBJ databases">
        <title>Reference genome sequencing for broad-spectrum identification of bacterial and archaeal isolates by mass spectrometry.</title>
        <authorList>
            <person name="Sekiguchi Y."/>
            <person name="Tourlousse D.M."/>
        </authorList>
    </citation>
    <scope>NUCLEOTIDE SEQUENCE</scope>
    <source>
        <strain evidence="6">14</strain>
    </source>
</reference>
<dbReference type="SUPFAM" id="SSF46689">
    <property type="entry name" value="Homeodomain-like"/>
    <property type="match status" value="1"/>
</dbReference>
<gene>
    <name evidence="6" type="ORF">ARHIZOSPH14_07400</name>
</gene>
<dbReference type="SUPFAM" id="SSF48498">
    <property type="entry name" value="Tetracyclin repressor-like, C-terminal domain"/>
    <property type="match status" value="1"/>
</dbReference>
<dbReference type="GO" id="GO:0003677">
    <property type="term" value="F:DNA binding"/>
    <property type="evidence" value="ECO:0007669"/>
    <property type="project" value="UniProtKB-UniRule"/>
</dbReference>